<feature type="region of interest" description="Disordered" evidence="1">
    <location>
        <begin position="1"/>
        <end position="166"/>
    </location>
</feature>
<evidence type="ECO:0000313" key="2">
    <source>
        <dbReference type="EMBL" id="ABO96659.1"/>
    </source>
</evidence>
<feature type="compositionally biased region" description="Low complexity" evidence="1">
    <location>
        <begin position="26"/>
        <end position="35"/>
    </location>
</feature>
<evidence type="ECO:0000313" key="3">
    <source>
        <dbReference type="Proteomes" id="UP000001568"/>
    </source>
</evidence>
<dbReference type="EMBL" id="CP000586">
    <property type="protein sequence ID" value="ABO96659.1"/>
    <property type="molecule type" value="Genomic_DNA"/>
</dbReference>
<dbReference type="HOGENOM" id="CLU_1311967_0_0_1"/>
<protein>
    <submittedName>
        <fullName evidence="2">Uncharacterized protein</fullName>
    </submittedName>
</protein>
<feature type="compositionally biased region" description="Low complexity" evidence="1">
    <location>
        <begin position="131"/>
        <end position="142"/>
    </location>
</feature>
<feature type="region of interest" description="Disordered" evidence="1">
    <location>
        <begin position="184"/>
        <end position="210"/>
    </location>
</feature>
<accession>A4RYD1</accession>
<dbReference type="Gramene" id="ABO96659">
    <property type="protein sequence ID" value="ABO96659"/>
    <property type="gene ID" value="OSTLU_15648"/>
</dbReference>
<dbReference type="AlphaFoldDB" id="A4RYD1"/>
<feature type="compositionally biased region" description="Basic and acidic residues" evidence="1">
    <location>
        <begin position="11"/>
        <end position="24"/>
    </location>
</feature>
<sequence>MARDASTPTRAMDRAKGGVGEKRRAAAMMTTPTPRAADRGGGAGRGKETPESVVRAPMAGGDTLWSPVAVRASVGGGGGLESPERSGGTPTLGGESGDEETREATMAMPAATATMGDGAEGYTYGTPPSSPSARNSAPACPATPFKARRTRQIGADDSSAPRPRGRVVRSLLEEFDAAERGLEDMLGDTHSENTTLRTLDDGFDPFDDPE</sequence>
<reference evidence="2 3" key="1">
    <citation type="journal article" date="2007" name="Proc. Natl. Acad. Sci. U.S.A.">
        <title>The tiny eukaryote Ostreococcus provides genomic insights into the paradox of plankton speciation.</title>
        <authorList>
            <person name="Palenik B."/>
            <person name="Grimwood J."/>
            <person name="Aerts A."/>
            <person name="Rouze P."/>
            <person name="Salamov A."/>
            <person name="Putnam N."/>
            <person name="Dupont C."/>
            <person name="Jorgensen R."/>
            <person name="Derelle E."/>
            <person name="Rombauts S."/>
            <person name="Zhou K."/>
            <person name="Otillar R."/>
            <person name="Merchant S.S."/>
            <person name="Podell S."/>
            <person name="Gaasterland T."/>
            <person name="Napoli C."/>
            <person name="Gendler K."/>
            <person name="Manuell A."/>
            <person name="Tai V."/>
            <person name="Vallon O."/>
            <person name="Piganeau G."/>
            <person name="Jancek S."/>
            <person name="Heijde M."/>
            <person name="Jabbari K."/>
            <person name="Bowler C."/>
            <person name="Lohr M."/>
            <person name="Robbens S."/>
            <person name="Werner G."/>
            <person name="Dubchak I."/>
            <person name="Pazour G.J."/>
            <person name="Ren Q."/>
            <person name="Paulsen I."/>
            <person name="Delwiche C."/>
            <person name="Schmutz J."/>
            <person name="Rokhsar D."/>
            <person name="Van de Peer Y."/>
            <person name="Moreau H."/>
            <person name="Grigoriev I.V."/>
        </authorList>
    </citation>
    <scope>NUCLEOTIDE SEQUENCE [LARGE SCALE GENOMIC DNA]</scope>
    <source>
        <strain evidence="2 3">CCE9901</strain>
    </source>
</reference>
<evidence type="ECO:0000256" key="1">
    <source>
        <dbReference type="SAM" id="MobiDB-lite"/>
    </source>
</evidence>
<feature type="compositionally biased region" description="Acidic residues" evidence="1">
    <location>
        <begin position="201"/>
        <end position="210"/>
    </location>
</feature>
<gene>
    <name evidence="2" type="ORF">OSTLU_15648</name>
</gene>
<feature type="compositionally biased region" description="Low complexity" evidence="1">
    <location>
        <begin position="104"/>
        <end position="115"/>
    </location>
</feature>
<proteinExistence type="predicted"/>
<dbReference type="RefSeq" id="XP_001418366.1">
    <property type="nucleotide sequence ID" value="XM_001418329.1"/>
</dbReference>
<keyword evidence="3" id="KW-1185">Reference proteome</keyword>
<dbReference type="Proteomes" id="UP000001568">
    <property type="component" value="Chromosome 6"/>
</dbReference>
<dbReference type="OrthoDB" id="10637975at2759"/>
<dbReference type="GeneID" id="5002395"/>
<dbReference type="KEGG" id="olu:OSTLU_15648"/>
<organism evidence="2 3">
    <name type="scientific">Ostreococcus lucimarinus (strain CCE9901)</name>
    <dbReference type="NCBI Taxonomy" id="436017"/>
    <lineage>
        <taxon>Eukaryota</taxon>
        <taxon>Viridiplantae</taxon>
        <taxon>Chlorophyta</taxon>
        <taxon>Mamiellophyceae</taxon>
        <taxon>Mamiellales</taxon>
        <taxon>Bathycoccaceae</taxon>
        <taxon>Ostreococcus</taxon>
    </lineage>
</organism>
<name>A4RYD1_OSTLU</name>